<dbReference type="Proteomes" id="UP001175211">
    <property type="component" value="Unassembled WGS sequence"/>
</dbReference>
<name>A0AA39MUZ9_ARMTA</name>
<gene>
    <name evidence="2" type="ORF">EV420DRAFT_887125</name>
</gene>
<keyword evidence="1" id="KW-1133">Transmembrane helix</keyword>
<dbReference type="RefSeq" id="XP_060326059.1">
    <property type="nucleotide sequence ID" value="XM_060483879.1"/>
</dbReference>
<keyword evidence="3" id="KW-1185">Reference proteome</keyword>
<evidence type="ECO:0000256" key="1">
    <source>
        <dbReference type="SAM" id="Phobius"/>
    </source>
</evidence>
<keyword evidence="1" id="KW-0812">Transmembrane</keyword>
<proteinExistence type="predicted"/>
<accession>A0AA39MUZ9</accession>
<dbReference type="AlphaFoldDB" id="A0AA39MUZ9"/>
<dbReference type="GeneID" id="85367427"/>
<comment type="caution">
    <text evidence="2">The sequence shown here is derived from an EMBL/GenBank/DDBJ whole genome shotgun (WGS) entry which is preliminary data.</text>
</comment>
<evidence type="ECO:0000313" key="2">
    <source>
        <dbReference type="EMBL" id="KAK0447034.1"/>
    </source>
</evidence>
<dbReference type="EMBL" id="JAUEPS010000045">
    <property type="protein sequence ID" value="KAK0447034.1"/>
    <property type="molecule type" value="Genomic_DNA"/>
</dbReference>
<reference evidence="2" key="1">
    <citation type="submission" date="2023-06" db="EMBL/GenBank/DDBJ databases">
        <authorList>
            <consortium name="Lawrence Berkeley National Laboratory"/>
            <person name="Ahrendt S."/>
            <person name="Sahu N."/>
            <person name="Indic B."/>
            <person name="Wong-Bajracharya J."/>
            <person name="Merenyi Z."/>
            <person name="Ke H.-M."/>
            <person name="Monk M."/>
            <person name="Kocsube S."/>
            <person name="Drula E."/>
            <person name="Lipzen A."/>
            <person name="Balint B."/>
            <person name="Henrissat B."/>
            <person name="Andreopoulos B."/>
            <person name="Martin F.M."/>
            <person name="Harder C.B."/>
            <person name="Rigling D."/>
            <person name="Ford K.L."/>
            <person name="Foster G.D."/>
            <person name="Pangilinan J."/>
            <person name="Papanicolaou A."/>
            <person name="Barry K."/>
            <person name="LaButti K."/>
            <person name="Viragh M."/>
            <person name="Koriabine M."/>
            <person name="Yan M."/>
            <person name="Riley R."/>
            <person name="Champramary S."/>
            <person name="Plett K.L."/>
            <person name="Tsai I.J."/>
            <person name="Slot J."/>
            <person name="Sipos G."/>
            <person name="Plett J."/>
            <person name="Nagy L.G."/>
            <person name="Grigoriev I.V."/>
        </authorList>
    </citation>
    <scope>NUCLEOTIDE SEQUENCE</scope>
    <source>
        <strain evidence="2">CCBAS 213</strain>
    </source>
</reference>
<feature type="transmembrane region" description="Helical" evidence="1">
    <location>
        <begin position="147"/>
        <end position="165"/>
    </location>
</feature>
<keyword evidence="1" id="KW-0472">Membrane</keyword>
<evidence type="ECO:0000313" key="3">
    <source>
        <dbReference type="Proteomes" id="UP001175211"/>
    </source>
</evidence>
<protein>
    <submittedName>
        <fullName evidence="2">Uncharacterized protein</fullName>
    </submittedName>
</protein>
<sequence length="171" mass="18521">MSRKSPAGKGFLVSALPYDTPNMTEVARAIIILNTRLGREPVGRSETTSAVPLRCPTVECGLISITVLRLLQETASEAQEPGPPLGTSRYSSINRHPSIAINNKNTPFAGDVLISEMHAESWPLRCPTLPLNYPSVPMHSTLPRVEAYTLPGCFAVIIIIGTFVQSRVVRG</sequence>
<organism evidence="2 3">
    <name type="scientific">Armillaria tabescens</name>
    <name type="common">Ringless honey mushroom</name>
    <name type="synonym">Agaricus tabescens</name>
    <dbReference type="NCBI Taxonomy" id="1929756"/>
    <lineage>
        <taxon>Eukaryota</taxon>
        <taxon>Fungi</taxon>
        <taxon>Dikarya</taxon>
        <taxon>Basidiomycota</taxon>
        <taxon>Agaricomycotina</taxon>
        <taxon>Agaricomycetes</taxon>
        <taxon>Agaricomycetidae</taxon>
        <taxon>Agaricales</taxon>
        <taxon>Marasmiineae</taxon>
        <taxon>Physalacriaceae</taxon>
        <taxon>Desarmillaria</taxon>
    </lineage>
</organism>